<reference evidence="2" key="1">
    <citation type="journal article" date="2019" name="Int. J. Syst. Evol. Microbiol.">
        <title>The Global Catalogue of Microorganisms (GCM) 10K type strain sequencing project: providing services to taxonomists for standard genome sequencing and annotation.</title>
        <authorList>
            <consortium name="The Broad Institute Genomics Platform"/>
            <consortium name="The Broad Institute Genome Sequencing Center for Infectious Disease"/>
            <person name="Wu L."/>
            <person name="Ma J."/>
        </authorList>
    </citation>
    <scope>NUCLEOTIDE SEQUENCE [LARGE SCALE GENOMIC DNA]</scope>
    <source>
        <strain evidence="2">JCM 9651</strain>
    </source>
</reference>
<name>A0ABP6SG28_9ACTN</name>
<protein>
    <submittedName>
        <fullName evidence="1">Uncharacterized protein</fullName>
    </submittedName>
</protein>
<comment type="caution">
    <text evidence="1">The sequence shown here is derived from an EMBL/GenBank/DDBJ whole genome shotgun (WGS) entry which is preliminary data.</text>
</comment>
<gene>
    <name evidence="1" type="ORF">GCM10020367_44390</name>
</gene>
<dbReference type="EMBL" id="BAAAYL010000001">
    <property type="protein sequence ID" value="GAA3375674.1"/>
    <property type="molecule type" value="Genomic_DNA"/>
</dbReference>
<evidence type="ECO:0000313" key="2">
    <source>
        <dbReference type="Proteomes" id="UP001499990"/>
    </source>
</evidence>
<dbReference type="Proteomes" id="UP001499990">
    <property type="component" value="Unassembled WGS sequence"/>
</dbReference>
<evidence type="ECO:0000313" key="1">
    <source>
        <dbReference type="EMBL" id="GAA3375674.1"/>
    </source>
</evidence>
<sequence length="122" mass="13676">MAIPREPNGRPLTFYSLSLDAAVSYAREALTEGLNVAIKDWDLRDTITYSSFQESQTLVKYWAVEISDKDSAMGYRSTSAHHVIQAVEQMSPEEYGALHAEDLVAFCREYYSKIGEKSVSGD</sequence>
<dbReference type="RefSeq" id="WP_345040391.1">
    <property type="nucleotide sequence ID" value="NZ_BAAAYL010000001.1"/>
</dbReference>
<proteinExistence type="predicted"/>
<keyword evidence="2" id="KW-1185">Reference proteome</keyword>
<organism evidence="1 2">
    <name type="scientific">Streptomyces sannanensis</name>
    <dbReference type="NCBI Taxonomy" id="285536"/>
    <lineage>
        <taxon>Bacteria</taxon>
        <taxon>Bacillati</taxon>
        <taxon>Actinomycetota</taxon>
        <taxon>Actinomycetes</taxon>
        <taxon>Kitasatosporales</taxon>
        <taxon>Streptomycetaceae</taxon>
        <taxon>Streptomyces</taxon>
    </lineage>
</organism>
<accession>A0ABP6SG28</accession>